<name>A0A9D4PYL7_RHISA</name>
<accession>A0A9D4PYL7</accession>
<sequence>MIRSVTDKVKETQRNIPYGVTKAALEHLTRCAALENAPYGGLATYSNDKHALGRIGTPEEVARSIAFLASDDATFVTGITMPVDGGLLLLSSISNAPKILDAQKAA</sequence>
<keyword evidence="1" id="KW-0560">Oxidoreductase</keyword>
<protein>
    <recommendedName>
        <fullName evidence="4">Reductase</fullName>
    </recommendedName>
</protein>
<evidence type="ECO:0000313" key="2">
    <source>
        <dbReference type="EMBL" id="KAH7956778.1"/>
    </source>
</evidence>
<keyword evidence="3" id="KW-1185">Reference proteome</keyword>
<organism evidence="2 3">
    <name type="scientific">Rhipicephalus sanguineus</name>
    <name type="common">Brown dog tick</name>
    <name type="synonym">Ixodes sanguineus</name>
    <dbReference type="NCBI Taxonomy" id="34632"/>
    <lineage>
        <taxon>Eukaryota</taxon>
        <taxon>Metazoa</taxon>
        <taxon>Ecdysozoa</taxon>
        <taxon>Arthropoda</taxon>
        <taxon>Chelicerata</taxon>
        <taxon>Arachnida</taxon>
        <taxon>Acari</taxon>
        <taxon>Parasitiformes</taxon>
        <taxon>Ixodida</taxon>
        <taxon>Ixodoidea</taxon>
        <taxon>Ixodidae</taxon>
        <taxon>Rhipicephalinae</taxon>
        <taxon>Rhipicephalus</taxon>
        <taxon>Rhipicephalus</taxon>
    </lineage>
</organism>
<gene>
    <name evidence="2" type="ORF">HPB52_012649</name>
</gene>
<dbReference type="Gene3D" id="3.40.50.720">
    <property type="entry name" value="NAD(P)-binding Rossmann-like Domain"/>
    <property type="match status" value="1"/>
</dbReference>
<dbReference type="EMBL" id="JABSTV010001250">
    <property type="protein sequence ID" value="KAH7956778.1"/>
    <property type="molecule type" value="Genomic_DNA"/>
</dbReference>
<dbReference type="InterPro" id="IPR020904">
    <property type="entry name" value="Sc_DH/Rdtase_CS"/>
</dbReference>
<dbReference type="GO" id="GO:0016491">
    <property type="term" value="F:oxidoreductase activity"/>
    <property type="evidence" value="ECO:0007669"/>
    <property type="project" value="UniProtKB-KW"/>
</dbReference>
<dbReference type="Pfam" id="PF13561">
    <property type="entry name" value="adh_short_C2"/>
    <property type="match status" value="1"/>
</dbReference>
<reference evidence="2" key="1">
    <citation type="journal article" date="2020" name="Cell">
        <title>Large-Scale Comparative Analyses of Tick Genomes Elucidate Their Genetic Diversity and Vector Capacities.</title>
        <authorList>
            <consortium name="Tick Genome and Microbiome Consortium (TIGMIC)"/>
            <person name="Jia N."/>
            <person name="Wang J."/>
            <person name="Shi W."/>
            <person name="Du L."/>
            <person name="Sun Y."/>
            <person name="Zhan W."/>
            <person name="Jiang J.F."/>
            <person name="Wang Q."/>
            <person name="Zhang B."/>
            <person name="Ji P."/>
            <person name="Bell-Sakyi L."/>
            <person name="Cui X.M."/>
            <person name="Yuan T.T."/>
            <person name="Jiang B.G."/>
            <person name="Yang W.F."/>
            <person name="Lam T.T."/>
            <person name="Chang Q.C."/>
            <person name="Ding S.J."/>
            <person name="Wang X.J."/>
            <person name="Zhu J.G."/>
            <person name="Ruan X.D."/>
            <person name="Zhao L."/>
            <person name="Wei J.T."/>
            <person name="Ye R.Z."/>
            <person name="Que T.C."/>
            <person name="Du C.H."/>
            <person name="Zhou Y.H."/>
            <person name="Cheng J.X."/>
            <person name="Dai P.F."/>
            <person name="Guo W.B."/>
            <person name="Han X.H."/>
            <person name="Huang E.J."/>
            <person name="Li L.F."/>
            <person name="Wei W."/>
            <person name="Gao Y.C."/>
            <person name="Liu J.Z."/>
            <person name="Shao H.Z."/>
            <person name="Wang X."/>
            <person name="Wang C.C."/>
            <person name="Yang T.C."/>
            <person name="Huo Q.B."/>
            <person name="Li W."/>
            <person name="Chen H.Y."/>
            <person name="Chen S.E."/>
            <person name="Zhou L.G."/>
            <person name="Ni X.B."/>
            <person name="Tian J.H."/>
            <person name="Sheng Y."/>
            <person name="Liu T."/>
            <person name="Pan Y.S."/>
            <person name="Xia L.Y."/>
            <person name="Li J."/>
            <person name="Zhao F."/>
            <person name="Cao W.C."/>
        </authorList>
    </citation>
    <scope>NUCLEOTIDE SEQUENCE</scope>
    <source>
        <strain evidence="2">Rsan-2018</strain>
    </source>
</reference>
<dbReference type="InterPro" id="IPR036291">
    <property type="entry name" value="NAD(P)-bd_dom_sf"/>
</dbReference>
<dbReference type="PANTHER" id="PTHR43975:SF2">
    <property type="entry name" value="EG:BACR7A4.14 PROTEIN-RELATED"/>
    <property type="match status" value="1"/>
</dbReference>
<evidence type="ECO:0000256" key="1">
    <source>
        <dbReference type="ARBA" id="ARBA00023002"/>
    </source>
</evidence>
<reference evidence="2" key="2">
    <citation type="submission" date="2021-09" db="EMBL/GenBank/DDBJ databases">
        <authorList>
            <person name="Jia N."/>
            <person name="Wang J."/>
            <person name="Shi W."/>
            <person name="Du L."/>
            <person name="Sun Y."/>
            <person name="Zhan W."/>
            <person name="Jiang J."/>
            <person name="Wang Q."/>
            <person name="Zhang B."/>
            <person name="Ji P."/>
            <person name="Sakyi L.B."/>
            <person name="Cui X."/>
            <person name="Yuan T."/>
            <person name="Jiang B."/>
            <person name="Yang W."/>
            <person name="Lam T.T.-Y."/>
            <person name="Chang Q."/>
            <person name="Ding S."/>
            <person name="Wang X."/>
            <person name="Zhu J."/>
            <person name="Ruan X."/>
            <person name="Zhao L."/>
            <person name="Wei J."/>
            <person name="Que T."/>
            <person name="Du C."/>
            <person name="Cheng J."/>
            <person name="Dai P."/>
            <person name="Han X."/>
            <person name="Huang E."/>
            <person name="Gao Y."/>
            <person name="Liu J."/>
            <person name="Shao H."/>
            <person name="Ye R."/>
            <person name="Li L."/>
            <person name="Wei W."/>
            <person name="Wang X."/>
            <person name="Wang C."/>
            <person name="Huo Q."/>
            <person name="Li W."/>
            <person name="Guo W."/>
            <person name="Chen H."/>
            <person name="Chen S."/>
            <person name="Zhou L."/>
            <person name="Zhou L."/>
            <person name="Ni X."/>
            <person name="Tian J."/>
            <person name="Zhou Y."/>
            <person name="Sheng Y."/>
            <person name="Liu T."/>
            <person name="Pan Y."/>
            <person name="Xia L."/>
            <person name="Li J."/>
            <person name="Zhao F."/>
            <person name="Cao W."/>
        </authorList>
    </citation>
    <scope>NUCLEOTIDE SEQUENCE</scope>
    <source>
        <strain evidence="2">Rsan-2018</strain>
        <tissue evidence="2">Larvae</tissue>
    </source>
</reference>
<evidence type="ECO:0000313" key="3">
    <source>
        <dbReference type="Proteomes" id="UP000821837"/>
    </source>
</evidence>
<comment type="caution">
    <text evidence="2">The sequence shown here is derived from an EMBL/GenBank/DDBJ whole genome shotgun (WGS) entry which is preliminary data.</text>
</comment>
<dbReference type="PANTHER" id="PTHR43975">
    <property type="entry name" value="ZGC:101858"/>
    <property type="match status" value="1"/>
</dbReference>
<evidence type="ECO:0008006" key="4">
    <source>
        <dbReference type="Google" id="ProtNLM"/>
    </source>
</evidence>
<dbReference type="PRINTS" id="PR00081">
    <property type="entry name" value="GDHRDH"/>
</dbReference>
<dbReference type="Proteomes" id="UP000821837">
    <property type="component" value="Unassembled WGS sequence"/>
</dbReference>
<dbReference type="VEuPathDB" id="VectorBase:RSAN_043354"/>
<proteinExistence type="predicted"/>
<dbReference type="PROSITE" id="PS00061">
    <property type="entry name" value="ADH_SHORT"/>
    <property type="match status" value="1"/>
</dbReference>
<dbReference type="SUPFAM" id="SSF51735">
    <property type="entry name" value="NAD(P)-binding Rossmann-fold domains"/>
    <property type="match status" value="1"/>
</dbReference>
<dbReference type="AlphaFoldDB" id="A0A9D4PYL7"/>
<dbReference type="InterPro" id="IPR002347">
    <property type="entry name" value="SDR_fam"/>
</dbReference>